<proteinExistence type="predicted"/>
<evidence type="ECO:0000313" key="2">
    <source>
        <dbReference type="EMBL" id="SGZ18887.1"/>
    </source>
</evidence>
<keyword evidence="1" id="KW-0732">Signal</keyword>
<protein>
    <recommendedName>
        <fullName evidence="4">Lipoprotein</fullName>
    </recommendedName>
</protein>
<accession>A0A1L0F820</accession>
<feature type="chain" id="PRO_5012679158" description="Lipoprotein" evidence="1">
    <location>
        <begin position="20"/>
        <end position="38"/>
    </location>
</feature>
<evidence type="ECO:0000256" key="1">
    <source>
        <dbReference type="SAM" id="SignalP"/>
    </source>
</evidence>
<name>A0A1L0F820_9GAMM</name>
<dbReference type="Proteomes" id="UP000183794">
    <property type="component" value="Unassembled WGS sequence"/>
</dbReference>
<dbReference type="AlphaFoldDB" id="A0A1L0F820"/>
<feature type="non-terminal residue" evidence="2">
    <location>
        <position position="38"/>
    </location>
</feature>
<dbReference type="PROSITE" id="PS51257">
    <property type="entry name" value="PROKAR_LIPOPROTEIN"/>
    <property type="match status" value="1"/>
</dbReference>
<organism evidence="2 3">
    <name type="scientific">Moritella viscosa</name>
    <dbReference type="NCBI Taxonomy" id="80854"/>
    <lineage>
        <taxon>Bacteria</taxon>
        <taxon>Pseudomonadati</taxon>
        <taxon>Pseudomonadota</taxon>
        <taxon>Gammaproteobacteria</taxon>
        <taxon>Alteromonadales</taxon>
        <taxon>Moritellaceae</taxon>
        <taxon>Moritella</taxon>
    </lineage>
</organism>
<feature type="signal peptide" evidence="1">
    <location>
        <begin position="1"/>
        <end position="19"/>
    </location>
</feature>
<sequence length="38" mass="4243">MRNISIISFLLLTSLGCTAASYDYEDPDLVITDSYEDP</sequence>
<dbReference type="EMBL" id="FPLD01000136">
    <property type="protein sequence ID" value="SGZ18887.1"/>
    <property type="molecule type" value="Genomic_DNA"/>
</dbReference>
<reference evidence="2 3" key="1">
    <citation type="submission" date="2016-11" db="EMBL/GenBank/DDBJ databases">
        <authorList>
            <person name="Jaros S."/>
            <person name="Januszkiewicz K."/>
            <person name="Wedrychowicz H."/>
        </authorList>
    </citation>
    <scope>NUCLEOTIDE SEQUENCE [LARGE SCALE GENOMIC DNA]</scope>
    <source>
        <strain evidence="2">NVI 5450</strain>
    </source>
</reference>
<gene>
    <name evidence="2" type="ORF">NVI5450_4698</name>
</gene>
<evidence type="ECO:0008006" key="4">
    <source>
        <dbReference type="Google" id="ProtNLM"/>
    </source>
</evidence>
<evidence type="ECO:0000313" key="3">
    <source>
        <dbReference type="Proteomes" id="UP000183794"/>
    </source>
</evidence>